<feature type="domain" description="N-acetyltransferase" evidence="1">
    <location>
        <begin position="3"/>
        <end position="79"/>
    </location>
</feature>
<protein>
    <recommendedName>
        <fullName evidence="1">N-acetyltransferase domain-containing protein</fullName>
    </recommendedName>
</protein>
<dbReference type="PANTHER" id="PTHR31435">
    <property type="entry name" value="PROTEIN NATD1"/>
    <property type="match status" value="1"/>
</dbReference>
<dbReference type="SUPFAM" id="SSF55729">
    <property type="entry name" value="Acyl-CoA N-acyltransferases (Nat)"/>
    <property type="match status" value="1"/>
</dbReference>
<dbReference type="InterPro" id="IPR016181">
    <property type="entry name" value="Acyl_CoA_acyltransferase"/>
</dbReference>
<dbReference type="InterPro" id="IPR045057">
    <property type="entry name" value="Gcn5-rel_NAT"/>
</dbReference>
<reference evidence="2" key="1">
    <citation type="submission" date="2015-10" db="EMBL/GenBank/DDBJ databases">
        <authorList>
            <person name="Gilbert D.G."/>
        </authorList>
    </citation>
    <scope>NUCLEOTIDE SEQUENCE</scope>
</reference>
<dbReference type="EMBL" id="CZQC01000072">
    <property type="protein sequence ID" value="CUS42946.1"/>
    <property type="molecule type" value="Genomic_DNA"/>
</dbReference>
<evidence type="ECO:0000313" key="2">
    <source>
        <dbReference type="EMBL" id="CUS42946.1"/>
    </source>
</evidence>
<name>A0A161K4W8_9ZZZZ</name>
<gene>
    <name evidence="2" type="ORF">MGWOODY_Tha2820</name>
</gene>
<sequence>MVVHQPEQTRFIIEQDGHTCLLEYALEGQNINFTHMYVPFRLRGKGLAEQLVEVGLAWANAEQLNVKASCWYVAKFLPQ</sequence>
<dbReference type="PROSITE" id="PS51729">
    <property type="entry name" value="GNAT_YJDJ"/>
    <property type="match status" value="1"/>
</dbReference>
<accession>A0A161K4W8</accession>
<dbReference type="Pfam" id="PF14542">
    <property type="entry name" value="Acetyltransf_CG"/>
    <property type="match status" value="1"/>
</dbReference>
<proteinExistence type="predicted"/>
<organism evidence="2">
    <name type="scientific">hydrothermal vent metagenome</name>
    <dbReference type="NCBI Taxonomy" id="652676"/>
    <lineage>
        <taxon>unclassified sequences</taxon>
        <taxon>metagenomes</taxon>
        <taxon>ecological metagenomes</taxon>
    </lineage>
</organism>
<dbReference type="InterPro" id="IPR031165">
    <property type="entry name" value="GNAT_YJDJ"/>
</dbReference>
<dbReference type="AlphaFoldDB" id="A0A161K4W8"/>
<dbReference type="Gene3D" id="3.40.630.30">
    <property type="match status" value="1"/>
</dbReference>
<evidence type="ECO:0000259" key="1">
    <source>
        <dbReference type="PROSITE" id="PS51729"/>
    </source>
</evidence>
<dbReference type="PANTHER" id="PTHR31435:SF9">
    <property type="entry name" value="PROTEIN NATD1"/>
    <property type="match status" value="1"/>
</dbReference>